<protein>
    <submittedName>
        <fullName evidence="2">Uncharacterized protein</fullName>
    </submittedName>
</protein>
<dbReference type="eggNOG" id="ENOG50333WJ">
    <property type="taxonomic scope" value="Bacteria"/>
</dbReference>
<feature type="transmembrane region" description="Helical" evidence="1">
    <location>
        <begin position="108"/>
        <end position="131"/>
    </location>
</feature>
<evidence type="ECO:0000313" key="2">
    <source>
        <dbReference type="EMBL" id="AAZ54400.1"/>
    </source>
</evidence>
<dbReference type="AlphaFoldDB" id="Q47T17"/>
<proteinExistence type="predicted"/>
<dbReference type="EMBL" id="CP000088">
    <property type="protein sequence ID" value="AAZ54400.1"/>
    <property type="molecule type" value="Genomic_DNA"/>
</dbReference>
<dbReference type="KEGG" id="tfu:Tfu_0362"/>
<keyword evidence="1" id="KW-1133">Transmembrane helix</keyword>
<evidence type="ECO:0000256" key="1">
    <source>
        <dbReference type="SAM" id="Phobius"/>
    </source>
</evidence>
<dbReference type="InterPro" id="IPR011047">
    <property type="entry name" value="Quinoprotein_ADH-like_sf"/>
</dbReference>
<dbReference type="HOGENOM" id="CLU_548388_0_0_11"/>
<accession>Q47T17</accession>
<dbReference type="RefSeq" id="WP_011290809.1">
    <property type="nucleotide sequence ID" value="NC_007333.1"/>
</dbReference>
<keyword evidence="1" id="KW-0812">Transmembrane</keyword>
<keyword evidence="1" id="KW-0472">Membrane</keyword>
<gene>
    <name evidence="2" type="ordered locus">Tfu_0362</name>
</gene>
<sequence>MTNHSTSRSGTDTAVIVIAADDLSAEVFIDGSRHVVHGADAKATRRAALDYVTDHAARIGRPVIIEARDVYGVQRLEALPRGVIRSIPQIPPPAPRNSGKQSGSRTGVVLALAAAGLAVVVLVVVSVVLVVPRYLPGFGTQAAPSQQAPETPDTIPFEARSAPPGFSSEALWRIPVTEGTRPAVSDDGSRVAFIGADGKLAVAGPEGKRLWEADLPIQPAEIEGAVRFVKNDDQWEVAIAGTGKLWIWSADGSGPTEYKLPKDGVVTFAGTAPLVTTDKKAMVPREGELLEVKVPKGTGGMLVVGDEVLLAAADGPWYWAAPGEEPAKVTAKEPKSADGLDRVITASERYVIVRWQSEKEDKVILAAHDARDGSVFAETEITAGELADATWIEGETVAAYGPILTDLESGQTQVLPGFTPLNAVAGVVYGELEEGQVAVNAAGEVTPMEPDTARPWGLLDGHAVVMADANLYALLPD</sequence>
<dbReference type="STRING" id="269800.Tfu_0362"/>
<dbReference type="OrthoDB" id="4350051at2"/>
<dbReference type="SUPFAM" id="SSF50998">
    <property type="entry name" value="Quinoprotein alcohol dehydrogenase-like"/>
    <property type="match status" value="1"/>
</dbReference>
<organism evidence="2">
    <name type="scientific">Thermobifida fusca (strain YX)</name>
    <dbReference type="NCBI Taxonomy" id="269800"/>
    <lineage>
        <taxon>Bacteria</taxon>
        <taxon>Bacillati</taxon>
        <taxon>Actinomycetota</taxon>
        <taxon>Actinomycetes</taxon>
        <taxon>Streptosporangiales</taxon>
        <taxon>Nocardiopsidaceae</taxon>
        <taxon>Thermobifida</taxon>
    </lineage>
</organism>
<reference evidence="2" key="1">
    <citation type="submission" date="2005-07" db="EMBL/GenBank/DDBJ databases">
        <title>Complete sequence of Thermobifida fusca YX.</title>
        <authorList>
            <consortium name="US DOE Joint Genome Institute"/>
            <person name="Copeland A."/>
            <person name="Lucas S."/>
            <person name="Lapidus A."/>
            <person name="Barry K."/>
            <person name="Detter J.C."/>
            <person name="Glavina T."/>
            <person name="Hammon N."/>
            <person name="Israni S."/>
            <person name="Pitluck S."/>
            <person name="Di Bartolo G."/>
            <person name="Chain P."/>
            <person name="Schmutz J."/>
            <person name="Larimer F."/>
            <person name="Land M."/>
            <person name="Lykidis A."/>
            <person name="Richardson P."/>
        </authorList>
    </citation>
    <scope>NUCLEOTIDE SEQUENCE</scope>
    <source>
        <strain evidence="2">YX</strain>
    </source>
</reference>
<name>Q47T17_THEFY</name>